<evidence type="ECO:0000256" key="1">
    <source>
        <dbReference type="SAM" id="MobiDB-lite"/>
    </source>
</evidence>
<dbReference type="InterPro" id="IPR003477">
    <property type="entry name" value="PemK-like"/>
</dbReference>
<protein>
    <submittedName>
        <fullName evidence="2">Type II toxin-antitoxin system PemK/MazF family toxin</fullName>
    </submittedName>
</protein>
<evidence type="ECO:0000313" key="2">
    <source>
        <dbReference type="EMBL" id="MBD8528331.1"/>
    </source>
</evidence>
<sequence length="112" mass="12237">MTGYSFGDVVLVPFPFTDQTGKKQRPAVVVSSDRYQRERPDLILMPITSQNPGSTRFGDVPVSDTQAAGLLMPGVIKPILFTVEANLVRKTLGRLGNDDQRAVRHTVAQLIG</sequence>
<evidence type="ECO:0000313" key="3">
    <source>
        <dbReference type="Proteomes" id="UP000613768"/>
    </source>
</evidence>
<dbReference type="GO" id="GO:0003677">
    <property type="term" value="F:DNA binding"/>
    <property type="evidence" value="ECO:0007669"/>
    <property type="project" value="InterPro"/>
</dbReference>
<accession>A0AAW3ZQE4</accession>
<dbReference type="Pfam" id="PF02452">
    <property type="entry name" value="PemK_toxin"/>
    <property type="match status" value="1"/>
</dbReference>
<dbReference type="Proteomes" id="UP000613768">
    <property type="component" value="Unassembled WGS sequence"/>
</dbReference>
<gene>
    <name evidence="2" type="ORF">IFO71_21510</name>
</gene>
<dbReference type="RefSeq" id="WP_192031744.1">
    <property type="nucleotide sequence ID" value="NZ_JACYTR010000130.1"/>
</dbReference>
<dbReference type="SUPFAM" id="SSF50118">
    <property type="entry name" value="Cell growth inhibitor/plasmid maintenance toxic component"/>
    <property type="match status" value="1"/>
</dbReference>
<reference evidence="2 3" key="1">
    <citation type="submission" date="2020-09" db="EMBL/GenBank/DDBJ databases">
        <title>Pseudoxanthomonas sp. CAU 1598 isolated from sand of Yaerae Beach.</title>
        <authorList>
            <person name="Kim W."/>
        </authorList>
    </citation>
    <scope>NUCLEOTIDE SEQUENCE [LARGE SCALE GENOMIC DNA]</scope>
    <source>
        <strain evidence="2 3">CAU 1598</strain>
    </source>
</reference>
<proteinExistence type="predicted"/>
<organism evidence="2 3">
    <name type="scientific">Pseudomarimonas arenosa</name>
    <dbReference type="NCBI Taxonomy" id="2774145"/>
    <lineage>
        <taxon>Bacteria</taxon>
        <taxon>Pseudomonadati</taxon>
        <taxon>Pseudomonadota</taxon>
        <taxon>Gammaproteobacteria</taxon>
        <taxon>Lysobacterales</taxon>
        <taxon>Lysobacteraceae</taxon>
        <taxon>Pseudomarimonas</taxon>
    </lineage>
</organism>
<keyword evidence="3" id="KW-1185">Reference proteome</keyword>
<feature type="region of interest" description="Disordered" evidence="1">
    <location>
        <begin position="41"/>
        <end position="60"/>
    </location>
</feature>
<dbReference type="Gene3D" id="2.30.30.110">
    <property type="match status" value="1"/>
</dbReference>
<dbReference type="AlphaFoldDB" id="A0AAW3ZQE4"/>
<name>A0AAW3ZQE4_9GAMM</name>
<dbReference type="EMBL" id="JACYTR010000130">
    <property type="protein sequence ID" value="MBD8528331.1"/>
    <property type="molecule type" value="Genomic_DNA"/>
</dbReference>
<dbReference type="InterPro" id="IPR011067">
    <property type="entry name" value="Plasmid_toxin/cell-grow_inhib"/>
</dbReference>
<comment type="caution">
    <text evidence="2">The sequence shown here is derived from an EMBL/GenBank/DDBJ whole genome shotgun (WGS) entry which is preliminary data.</text>
</comment>